<name>A0A6J7KQJ0_9ZZZZ</name>
<dbReference type="EMBL" id="CAFBNR010000012">
    <property type="protein sequence ID" value="CAB4957785.1"/>
    <property type="molecule type" value="Genomic_DNA"/>
</dbReference>
<organism evidence="1">
    <name type="scientific">freshwater metagenome</name>
    <dbReference type="NCBI Taxonomy" id="449393"/>
    <lineage>
        <taxon>unclassified sequences</taxon>
        <taxon>metagenomes</taxon>
        <taxon>ecological metagenomes</taxon>
    </lineage>
</organism>
<protein>
    <submittedName>
        <fullName evidence="1">Unannotated protein</fullName>
    </submittedName>
</protein>
<sequence>MMTMSHSGFSGKYMLQNESLEPLGRGSYFISVMYEWLVTNGITQNADRSTAKPMTLKPKTTAALSLIPFIFGSIQNSNISATPPNTNNKTMP</sequence>
<accession>A0A6J7KQJ0</accession>
<evidence type="ECO:0000313" key="1">
    <source>
        <dbReference type="EMBL" id="CAB4957785.1"/>
    </source>
</evidence>
<gene>
    <name evidence="1" type="ORF">UFOPK3879_00383</name>
</gene>
<dbReference type="AlphaFoldDB" id="A0A6J7KQJ0"/>
<proteinExistence type="predicted"/>
<reference evidence="1" key="1">
    <citation type="submission" date="2020-05" db="EMBL/GenBank/DDBJ databases">
        <authorList>
            <person name="Chiriac C."/>
            <person name="Salcher M."/>
            <person name="Ghai R."/>
            <person name="Kavagutti S V."/>
        </authorList>
    </citation>
    <scope>NUCLEOTIDE SEQUENCE</scope>
</reference>